<evidence type="ECO:0000259" key="5">
    <source>
        <dbReference type="SMART" id="SM00385"/>
    </source>
</evidence>
<sequence length="151" mass="17228">MESQVLNCLDFQLSAPTAKSFLRRFLRAAQASYKTPSLELEFLANYLAELTLIDYEFLKFLPSIIAASAVFLARWTLDQSDHPWNVTLEHYTNYKTSDLKTPVHALQGLQLNTNGCPLNAIRAKYRQDKVNCLRMVENIIMILNLANCNSI</sequence>
<comment type="caution">
    <text evidence="7">The sequence shown here is derived from an EMBL/GenBank/DDBJ whole genome shotgun (WGS) entry which is preliminary data.</text>
</comment>
<dbReference type="Proteomes" id="UP000585474">
    <property type="component" value="Unassembled WGS sequence"/>
</dbReference>
<reference evidence="7 8" key="1">
    <citation type="submission" date="2019-07" db="EMBL/GenBank/DDBJ databases">
        <title>De Novo Assembly of kiwifruit Actinidia rufa.</title>
        <authorList>
            <person name="Sugita-Konishi S."/>
            <person name="Sato K."/>
            <person name="Mori E."/>
            <person name="Abe Y."/>
            <person name="Kisaki G."/>
            <person name="Hamano K."/>
            <person name="Suezawa K."/>
            <person name="Otani M."/>
            <person name="Fukuda T."/>
            <person name="Manabe T."/>
            <person name="Gomi K."/>
            <person name="Tabuchi M."/>
            <person name="Akimitsu K."/>
            <person name="Kataoka I."/>
        </authorList>
    </citation>
    <scope>NUCLEOTIDE SEQUENCE [LARGE SCALE GENOMIC DNA]</scope>
    <source>
        <strain evidence="8">cv. Fuchu</strain>
    </source>
</reference>
<evidence type="ECO:0000256" key="1">
    <source>
        <dbReference type="ARBA" id="ARBA00006955"/>
    </source>
</evidence>
<dbReference type="SUPFAM" id="SSF47954">
    <property type="entry name" value="Cyclin-like"/>
    <property type="match status" value="1"/>
</dbReference>
<feature type="domain" description="Cyclin-like" evidence="5">
    <location>
        <begin position="20"/>
        <end position="108"/>
    </location>
</feature>
<dbReference type="Gene3D" id="1.10.472.10">
    <property type="entry name" value="Cyclin-like"/>
    <property type="match status" value="1"/>
</dbReference>
<dbReference type="PANTHER" id="PTHR10177">
    <property type="entry name" value="CYCLINS"/>
    <property type="match status" value="1"/>
</dbReference>
<dbReference type="InterPro" id="IPR013763">
    <property type="entry name" value="Cyclin-like_dom"/>
</dbReference>
<dbReference type="Pfam" id="PF02984">
    <property type="entry name" value="Cyclin_C"/>
    <property type="match status" value="1"/>
</dbReference>
<dbReference type="SMART" id="SM01332">
    <property type="entry name" value="Cyclin_C"/>
    <property type="match status" value="1"/>
</dbReference>
<dbReference type="GO" id="GO:0051301">
    <property type="term" value="P:cell division"/>
    <property type="evidence" value="ECO:0007669"/>
    <property type="project" value="UniProtKB-KW"/>
</dbReference>
<dbReference type="SMART" id="SM00385">
    <property type="entry name" value="CYCLIN"/>
    <property type="match status" value="1"/>
</dbReference>
<comment type="similarity">
    <text evidence="1">Belongs to the cyclin family. Cyclin AB subfamily.</text>
</comment>
<evidence type="ECO:0000256" key="2">
    <source>
        <dbReference type="ARBA" id="ARBA00022618"/>
    </source>
</evidence>
<dbReference type="InterPro" id="IPR039361">
    <property type="entry name" value="Cyclin"/>
</dbReference>
<name>A0A7J0FZJ8_9ERIC</name>
<dbReference type="InterPro" id="IPR004367">
    <property type="entry name" value="Cyclin_C-dom"/>
</dbReference>
<evidence type="ECO:0000313" key="8">
    <source>
        <dbReference type="Proteomes" id="UP000585474"/>
    </source>
</evidence>
<keyword evidence="8" id="KW-1185">Reference proteome</keyword>
<proteinExistence type="inferred from homology"/>
<gene>
    <name evidence="7" type="ORF">Acr_16g0007430</name>
</gene>
<evidence type="ECO:0000313" key="7">
    <source>
        <dbReference type="EMBL" id="GFZ04119.1"/>
    </source>
</evidence>
<dbReference type="EMBL" id="BJWL01000016">
    <property type="protein sequence ID" value="GFZ04119.1"/>
    <property type="molecule type" value="Genomic_DNA"/>
</dbReference>
<accession>A0A7J0FZJ8</accession>
<dbReference type="AlphaFoldDB" id="A0A7J0FZJ8"/>
<evidence type="ECO:0000256" key="3">
    <source>
        <dbReference type="ARBA" id="ARBA00023127"/>
    </source>
</evidence>
<keyword evidence="2" id="KW-0132">Cell division</keyword>
<feature type="domain" description="Cyclin C-terminal" evidence="6">
    <location>
        <begin position="16"/>
        <end position="137"/>
    </location>
</feature>
<dbReference type="InterPro" id="IPR036915">
    <property type="entry name" value="Cyclin-like_sf"/>
</dbReference>
<evidence type="ECO:0000256" key="4">
    <source>
        <dbReference type="ARBA" id="ARBA00023306"/>
    </source>
</evidence>
<evidence type="ECO:0000259" key="6">
    <source>
        <dbReference type="SMART" id="SM01332"/>
    </source>
</evidence>
<protein>
    <submittedName>
        <fullName evidence="7">Cyclin A24</fullName>
    </submittedName>
</protein>
<keyword evidence="4" id="KW-0131">Cell cycle</keyword>
<dbReference type="FunFam" id="1.10.472.10:FF:000013">
    <property type="entry name" value="Cyclin A1"/>
    <property type="match status" value="1"/>
</dbReference>
<dbReference type="OrthoDB" id="5590282at2759"/>
<keyword evidence="3" id="KW-0195">Cyclin</keyword>
<organism evidence="7 8">
    <name type="scientific">Actinidia rufa</name>
    <dbReference type="NCBI Taxonomy" id="165716"/>
    <lineage>
        <taxon>Eukaryota</taxon>
        <taxon>Viridiplantae</taxon>
        <taxon>Streptophyta</taxon>
        <taxon>Embryophyta</taxon>
        <taxon>Tracheophyta</taxon>
        <taxon>Spermatophyta</taxon>
        <taxon>Magnoliopsida</taxon>
        <taxon>eudicotyledons</taxon>
        <taxon>Gunneridae</taxon>
        <taxon>Pentapetalae</taxon>
        <taxon>asterids</taxon>
        <taxon>Ericales</taxon>
        <taxon>Actinidiaceae</taxon>
        <taxon>Actinidia</taxon>
    </lineage>
</organism>
<dbReference type="CDD" id="cd20506">
    <property type="entry name" value="CYCLIN_AtCycA-like_rpt2"/>
    <property type="match status" value="1"/>
</dbReference>